<dbReference type="AlphaFoldDB" id="A0A5C6MW88"/>
<sequence>MASSETPPLSIRQGVWIVPPEGSVSVEKVLLAVVEQLVQSGIFIWDLLVQVSPLSVPSVRITVSGIPPFIPNDLLEFSMFKTVNLACKDPKLRHIQSLRRQWFMILDLPSQTMVYVHGQLVVAAHAAASLVVATTVEMVGENEYENITIRTLNINGGRDGQKRALISEVTAQKKMDVLFLQATWKMATAPAVI</sequence>
<dbReference type="Proteomes" id="UP000324091">
    <property type="component" value="Chromosome 6"/>
</dbReference>
<gene>
    <name evidence="1" type="ORF">D4764_06G0006550</name>
</gene>
<keyword evidence="2" id="KW-1185">Reference proteome</keyword>
<reference evidence="1 2" key="1">
    <citation type="submission" date="2019-04" db="EMBL/GenBank/DDBJ databases">
        <title>Chromosome genome assembly for Takifugu flavidus.</title>
        <authorList>
            <person name="Xiao S."/>
        </authorList>
    </citation>
    <scope>NUCLEOTIDE SEQUENCE [LARGE SCALE GENOMIC DNA]</scope>
    <source>
        <strain evidence="1">HTHZ2018</strain>
        <tissue evidence="1">Muscle</tissue>
    </source>
</reference>
<organism evidence="1 2">
    <name type="scientific">Takifugu flavidus</name>
    <name type="common">sansaifugu</name>
    <dbReference type="NCBI Taxonomy" id="433684"/>
    <lineage>
        <taxon>Eukaryota</taxon>
        <taxon>Metazoa</taxon>
        <taxon>Chordata</taxon>
        <taxon>Craniata</taxon>
        <taxon>Vertebrata</taxon>
        <taxon>Euteleostomi</taxon>
        <taxon>Actinopterygii</taxon>
        <taxon>Neopterygii</taxon>
        <taxon>Teleostei</taxon>
        <taxon>Neoteleostei</taxon>
        <taxon>Acanthomorphata</taxon>
        <taxon>Eupercaria</taxon>
        <taxon>Tetraodontiformes</taxon>
        <taxon>Tetradontoidea</taxon>
        <taxon>Tetraodontidae</taxon>
        <taxon>Takifugu</taxon>
    </lineage>
</organism>
<dbReference type="EMBL" id="RHFK02000019">
    <property type="protein sequence ID" value="TWW59125.1"/>
    <property type="molecule type" value="Genomic_DNA"/>
</dbReference>
<accession>A0A5C6MW88</accession>
<comment type="caution">
    <text evidence="1">The sequence shown here is derived from an EMBL/GenBank/DDBJ whole genome shotgun (WGS) entry which is preliminary data.</text>
</comment>
<protein>
    <submittedName>
        <fullName evidence="1">Uncharacterized protein</fullName>
    </submittedName>
</protein>
<evidence type="ECO:0000313" key="1">
    <source>
        <dbReference type="EMBL" id="TWW59125.1"/>
    </source>
</evidence>
<proteinExistence type="predicted"/>
<name>A0A5C6MW88_9TELE</name>
<evidence type="ECO:0000313" key="2">
    <source>
        <dbReference type="Proteomes" id="UP000324091"/>
    </source>
</evidence>